<evidence type="ECO:0000256" key="2">
    <source>
        <dbReference type="ARBA" id="ARBA00004496"/>
    </source>
</evidence>
<dbReference type="SUPFAM" id="SSF57889">
    <property type="entry name" value="Cysteine-rich domain"/>
    <property type="match status" value="1"/>
</dbReference>
<feature type="region of interest" description="Disordered" evidence="13">
    <location>
        <begin position="451"/>
        <end position="470"/>
    </location>
</feature>
<keyword evidence="7" id="KW-0677">Repeat</keyword>
<comment type="subcellular location">
    <subcellularLocation>
        <location evidence="1">Cell membrane</location>
        <location evidence="1">Sarcolemma</location>
        <topology evidence="1">Peripheral membrane protein</topology>
        <orientation evidence="1">Cytoplasmic side</orientation>
    </subcellularLocation>
    <subcellularLocation>
        <location evidence="2">Cytoplasm</location>
    </subcellularLocation>
</comment>
<dbReference type="InterPro" id="IPR039688">
    <property type="entry name" value="STAC1/2/3"/>
</dbReference>
<keyword evidence="12" id="KW-0175">Coiled coil</keyword>
<evidence type="ECO:0000256" key="9">
    <source>
        <dbReference type="ARBA" id="ARBA00022833"/>
    </source>
</evidence>
<dbReference type="Pfam" id="PF26085">
    <property type="entry name" value="SH3_20"/>
    <property type="match status" value="1"/>
</dbReference>
<dbReference type="PROSITE" id="PS00479">
    <property type="entry name" value="ZF_DAG_PE_1"/>
    <property type="match status" value="1"/>
</dbReference>
<organism evidence="16 17">
    <name type="scientific">Larinioides sclopetarius</name>
    <dbReference type="NCBI Taxonomy" id="280406"/>
    <lineage>
        <taxon>Eukaryota</taxon>
        <taxon>Metazoa</taxon>
        <taxon>Ecdysozoa</taxon>
        <taxon>Arthropoda</taxon>
        <taxon>Chelicerata</taxon>
        <taxon>Arachnida</taxon>
        <taxon>Araneae</taxon>
        <taxon>Araneomorphae</taxon>
        <taxon>Entelegynae</taxon>
        <taxon>Araneoidea</taxon>
        <taxon>Araneidae</taxon>
        <taxon>Larinioides</taxon>
    </lineage>
</organism>
<dbReference type="Pfam" id="PF00611">
    <property type="entry name" value="FCH"/>
    <property type="match status" value="1"/>
</dbReference>
<reference evidence="16 17" key="1">
    <citation type="submission" date="2024-04" db="EMBL/GenBank/DDBJ databases">
        <authorList>
            <person name="Rising A."/>
            <person name="Reimegard J."/>
            <person name="Sonavane S."/>
            <person name="Akerstrom W."/>
            <person name="Nylinder S."/>
            <person name="Hedman E."/>
            <person name="Kallberg Y."/>
        </authorList>
    </citation>
    <scope>NUCLEOTIDE SEQUENCE [LARGE SCALE GENOMIC DNA]</scope>
</reference>
<feature type="region of interest" description="Disordered" evidence="13">
    <location>
        <begin position="717"/>
        <end position="741"/>
    </location>
</feature>
<name>A0AAV1ZDR6_9ARAC</name>
<dbReference type="GO" id="GO:0008270">
    <property type="term" value="F:zinc ion binding"/>
    <property type="evidence" value="ECO:0007669"/>
    <property type="project" value="UniProtKB-KW"/>
</dbReference>
<dbReference type="InterPro" id="IPR059031">
    <property type="entry name" value="SH3_20"/>
</dbReference>
<accession>A0AAV1ZDR6</accession>
<feature type="compositionally biased region" description="Basic residues" evidence="13">
    <location>
        <begin position="1"/>
        <end position="10"/>
    </location>
</feature>
<keyword evidence="5" id="KW-0963">Cytoplasm</keyword>
<dbReference type="PROSITE" id="PS50002">
    <property type="entry name" value="SH3"/>
    <property type="match status" value="1"/>
</dbReference>
<dbReference type="PANTHER" id="PTHR15135">
    <property type="entry name" value="STAC"/>
    <property type="match status" value="1"/>
</dbReference>
<evidence type="ECO:0000259" key="14">
    <source>
        <dbReference type="PROSITE" id="PS50002"/>
    </source>
</evidence>
<comment type="caution">
    <text evidence="16">The sequence shown here is derived from an EMBL/GenBank/DDBJ whole genome shotgun (WGS) entry which is preliminary data.</text>
</comment>
<keyword evidence="9" id="KW-0862">Zinc</keyword>
<dbReference type="GO" id="GO:0005737">
    <property type="term" value="C:cytoplasm"/>
    <property type="evidence" value="ECO:0007669"/>
    <property type="project" value="UniProtKB-SubCell"/>
</dbReference>
<feature type="compositionally biased region" description="Low complexity" evidence="13">
    <location>
        <begin position="680"/>
        <end position="698"/>
    </location>
</feature>
<dbReference type="GO" id="GO:0042383">
    <property type="term" value="C:sarcolemma"/>
    <property type="evidence" value="ECO:0007669"/>
    <property type="project" value="UniProtKB-SubCell"/>
</dbReference>
<feature type="region of interest" description="Disordered" evidence="13">
    <location>
        <begin position="1"/>
        <end position="21"/>
    </location>
</feature>
<feature type="domain" description="Phorbol-ester/DAG-type" evidence="15">
    <location>
        <begin position="479"/>
        <end position="529"/>
    </location>
</feature>
<dbReference type="SUPFAM" id="SSF50044">
    <property type="entry name" value="SH3-domain"/>
    <property type="match status" value="1"/>
</dbReference>
<evidence type="ECO:0000313" key="17">
    <source>
        <dbReference type="Proteomes" id="UP001497382"/>
    </source>
</evidence>
<dbReference type="GO" id="GO:0003009">
    <property type="term" value="P:skeletal muscle contraction"/>
    <property type="evidence" value="ECO:0007669"/>
    <property type="project" value="TreeGrafter"/>
</dbReference>
<feature type="compositionally biased region" description="Basic and acidic residues" evidence="13">
    <location>
        <begin position="582"/>
        <end position="591"/>
    </location>
</feature>
<evidence type="ECO:0000256" key="6">
    <source>
        <dbReference type="ARBA" id="ARBA00022723"/>
    </source>
</evidence>
<dbReference type="FunFam" id="2.30.30.40:FF:000221">
    <property type="entry name" value="SH3 and cysteine-rich domain-containing protein 2"/>
    <property type="match status" value="1"/>
</dbReference>
<evidence type="ECO:0000256" key="3">
    <source>
        <dbReference type="ARBA" id="ARBA00022443"/>
    </source>
</evidence>
<dbReference type="PROSITE" id="PS50081">
    <property type="entry name" value="ZF_DAG_PE_2"/>
    <property type="match status" value="1"/>
</dbReference>
<evidence type="ECO:0000256" key="8">
    <source>
        <dbReference type="ARBA" id="ARBA00022771"/>
    </source>
</evidence>
<keyword evidence="6" id="KW-0479">Metal-binding</keyword>
<dbReference type="PANTHER" id="PTHR15135:SF7">
    <property type="entry name" value="STAC-LIKE, ISOFORM J"/>
    <property type="match status" value="1"/>
</dbReference>
<evidence type="ECO:0000256" key="5">
    <source>
        <dbReference type="ARBA" id="ARBA00022490"/>
    </source>
</evidence>
<dbReference type="InterPro" id="IPR001060">
    <property type="entry name" value="FCH_dom"/>
</dbReference>
<feature type="region of interest" description="Disordered" evidence="13">
    <location>
        <begin position="537"/>
        <end position="627"/>
    </location>
</feature>
<keyword evidence="3 11" id="KW-0728">SH3 domain</keyword>
<evidence type="ECO:0000256" key="13">
    <source>
        <dbReference type="SAM" id="MobiDB-lite"/>
    </source>
</evidence>
<dbReference type="Proteomes" id="UP001497382">
    <property type="component" value="Unassembled WGS sequence"/>
</dbReference>
<evidence type="ECO:0000256" key="7">
    <source>
        <dbReference type="ARBA" id="ARBA00022737"/>
    </source>
</evidence>
<feature type="region of interest" description="Disordered" evidence="13">
    <location>
        <begin position="664"/>
        <end position="701"/>
    </location>
</feature>
<feature type="domain" description="SH3" evidence="14">
    <location>
        <begin position="745"/>
        <end position="804"/>
    </location>
</feature>
<dbReference type="SUPFAM" id="SSF103657">
    <property type="entry name" value="BAR/IMD domain-like"/>
    <property type="match status" value="1"/>
</dbReference>
<dbReference type="Pfam" id="PF00130">
    <property type="entry name" value="C1_1"/>
    <property type="match status" value="1"/>
</dbReference>
<keyword evidence="8" id="KW-0863">Zinc-finger</keyword>
<feature type="compositionally biased region" description="Polar residues" evidence="13">
    <location>
        <begin position="12"/>
        <end position="21"/>
    </location>
</feature>
<evidence type="ECO:0000256" key="1">
    <source>
        <dbReference type="ARBA" id="ARBA00004278"/>
    </source>
</evidence>
<dbReference type="SMART" id="SM00326">
    <property type="entry name" value="SH3"/>
    <property type="match status" value="1"/>
</dbReference>
<dbReference type="Gene3D" id="1.20.1270.60">
    <property type="entry name" value="Arfaptin homology (AH) domain/BAR domain"/>
    <property type="match status" value="1"/>
</dbReference>
<keyword evidence="17" id="KW-1185">Reference proteome</keyword>
<dbReference type="InterPro" id="IPR036028">
    <property type="entry name" value="SH3-like_dom_sf"/>
</dbReference>
<evidence type="ECO:0000256" key="12">
    <source>
        <dbReference type="SAM" id="Coils"/>
    </source>
</evidence>
<dbReference type="InterPro" id="IPR002219">
    <property type="entry name" value="PKC_DAG/PE"/>
</dbReference>
<feature type="coiled-coil region" evidence="12">
    <location>
        <begin position="332"/>
        <end position="366"/>
    </location>
</feature>
<dbReference type="AlphaFoldDB" id="A0AAV1ZDR6"/>
<protein>
    <submittedName>
        <fullName evidence="16">Uncharacterized protein</fullName>
    </submittedName>
</protein>
<dbReference type="InterPro" id="IPR027267">
    <property type="entry name" value="AH/BAR_dom_sf"/>
</dbReference>
<gene>
    <name evidence="16" type="ORF">LARSCL_LOCUS4973</name>
</gene>
<proteinExistence type="predicted"/>
<dbReference type="InterPro" id="IPR001452">
    <property type="entry name" value="SH3_domain"/>
</dbReference>
<evidence type="ECO:0000259" key="15">
    <source>
        <dbReference type="PROSITE" id="PS50081"/>
    </source>
</evidence>
<dbReference type="Gene3D" id="2.30.30.40">
    <property type="entry name" value="SH3 Domains"/>
    <property type="match status" value="1"/>
</dbReference>
<sequence length="864" mass="97358">MEPKNHRHKPQASASMRPSISNSEHSLIATSDLSFKNLTAPSLNGILQDHNTINFKLIKTVADFTQQLSSIHEQHAEELQMLVETFRKRNAELRRERPPYQSTLFTSWEVLLQEVEVDSQVHGDIARSLGRQVGMMLLEKTFHRKIQSRKIFLHRESFETILSKAEELLNKCHQDYTEAYNNLLHHRSHTKLAEYYDMHNAYVQQLHAANGMLEQYNKETLPRLLEELEEVYTDLSDTISGAIYSAADMLVNKSREQTNHYENIASAAQAVKTRSDLTNFIRSLQIEKLSHPCTKHIYNPPYMENDPAQMEPGMMLRDELVIDRLSQLPNRSQTLKQDVSVLEAQIKQLQEAVESMERMQKRSLESCLFNKANELQEDVSLKKFDLQVAHIHLAAVKAQLDLFASSKGEHLLEGNHLKERKQSTSSTSSGSAKNKWLKAFLNLKTASNTSLADKNENDKKSAKSGSRPLSAAPGTLEIAHVFQEYTYKKITACDLCKEILRGHSRQGVRCKLCKMNVHAECQEKVKGSCQPKPRLLRRQKSTSEIETKIAVPEPEEEKTSQQGGVDPIYQLLKQAGDLGGGPKKERGDKDYSLCASPRDQGSNSSSLTSLQQQRWTRSNASSSASSSSSYLLTVSSSQGDHASTSAPHSPQRKRLSLRMKSFSLDSPESSEHVHRRQHHQLGQSSTSHSSSHNQSPQSPVYGSRRHLLSAKNVRMSSVDLPDDNEKSLSSASTSPCPSPKPHRLLPTNLYVVLYNFRSRHPDEIDLKAGCIITVTDTSDADWWQGKCMGKIGYFPSKYVTKLHPGEQPLQVTHSVHVNDGESSMKLLNEQIVIQVGEEKDGIVIIRTGANDKTYPCPIKYLKEV</sequence>
<dbReference type="FunFam" id="3.30.60.20:FF:000056">
    <property type="entry name" value="Uncharacterized protein, isoform C"/>
    <property type="match status" value="1"/>
</dbReference>
<keyword evidence="4" id="KW-1003">Cell membrane</keyword>
<dbReference type="Gene3D" id="3.30.60.20">
    <property type="match status" value="1"/>
</dbReference>
<dbReference type="EMBL" id="CAXIEN010000044">
    <property type="protein sequence ID" value="CAL1269856.1"/>
    <property type="molecule type" value="Genomic_DNA"/>
</dbReference>
<dbReference type="InterPro" id="IPR046349">
    <property type="entry name" value="C1-like_sf"/>
</dbReference>
<evidence type="ECO:0000256" key="10">
    <source>
        <dbReference type="ARBA" id="ARBA00023136"/>
    </source>
</evidence>
<feature type="compositionally biased region" description="Low complexity" evidence="13">
    <location>
        <begin position="600"/>
        <end position="627"/>
    </location>
</feature>
<dbReference type="GO" id="GO:1903078">
    <property type="term" value="P:positive regulation of protein localization to plasma membrane"/>
    <property type="evidence" value="ECO:0007669"/>
    <property type="project" value="TreeGrafter"/>
</dbReference>
<dbReference type="CDD" id="cd20817">
    <property type="entry name" value="C1_Stac"/>
    <property type="match status" value="1"/>
</dbReference>
<keyword evidence="10" id="KW-0472">Membrane</keyword>
<evidence type="ECO:0000256" key="4">
    <source>
        <dbReference type="ARBA" id="ARBA00022475"/>
    </source>
</evidence>
<dbReference type="SMART" id="SM00109">
    <property type="entry name" value="C1"/>
    <property type="match status" value="1"/>
</dbReference>
<dbReference type="Pfam" id="PF00018">
    <property type="entry name" value="SH3_1"/>
    <property type="match status" value="1"/>
</dbReference>
<evidence type="ECO:0000256" key="11">
    <source>
        <dbReference type="PROSITE-ProRule" id="PRU00192"/>
    </source>
</evidence>
<evidence type="ECO:0000313" key="16">
    <source>
        <dbReference type="EMBL" id="CAL1269856.1"/>
    </source>
</evidence>